<protein>
    <submittedName>
        <fullName evidence="1">Uncharacterized protein</fullName>
    </submittedName>
</protein>
<dbReference type="AlphaFoldDB" id="A0A2J6SE68"/>
<dbReference type="Proteomes" id="UP000235786">
    <property type="component" value="Unassembled WGS sequence"/>
</dbReference>
<accession>A0A2J6SE68</accession>
<name>A0A2J6SE68_HYAVF</name>
<dbReference type="STRING" id="1149755.A0A2J6SE68"/>
<reference evidence="1 2" key="1">
    <citation type="submission" date="2016-04" db="EMBL/GenBank/DDBJ databases">
        <title>A degradative enzymes factory behind the ericoid mycorrhizal symbiosis.</title>
        <authorList>
            <consortium name="DOE Joint Genome Institute"/>
            <person name="Martino E."/>
            <person name="Morin E."/>
            <person name="Grelet G."/>
            <person name="Kuo A."/>
            <person name="Kohler A."/>
            <person name="Daghino S."/>
            <person name="Barry K."/>
            <person name="Choi C."/>
            <person name="Cichocki N."/>
            <person name="Clum A."/>
            <person name="Copeland A."/>
            <person name="Hainaut M."/>
            <person name="Haridas S."/>
            <person name="Labutti K."/>
            <person name="Lindquist E."/>
            <person name="Lipzen A."/>
            <person name="Khouja H.-R."/>
            <person name="Murat C."/>
            <person name="Ohm R."/>
            <person name="Olson A."/>
            <person name="Spatafora J."/>
            <person name="Veneault-Fourrey C."/>
            <person name="Henrissat B."/>
            <person name="Grigoriev I."/>
            <person name="Martin F."/>
            <person name="Perotto S."/>
        </authorList>
    </citation>
    <scope>NUCLEOTIDE SEQUENCE [LARGE SCALE GENOMIC DNA]</scope>
    <source>
        <strain evidence="1 2">F</strain>
    </source>
</reference>
<dbReference type="OrthoDB" id="191139at2759"/>
<organism evidence="1 2">
    <name type="scientific">Hyaloscypha variabilis (strain UAMH 11265 / GT02V1 / F)</name>
    <name type="common">Meliniomyces variabilis</name>
    <dbReference type="NCBI Taxonomy" id="1149755"/>
    <lineage>
        <taxon>Eukaryota</taxon>
        <taxon>Fungi</taxon>
        <taxon>Dikarya</taxon>
        <taxon>Ascomycota</taxon>
        <taxon>Pezizomycotina</taxon>
        <taxon>Leotiomycetes</taxon>
        <taxon>Helotiales</taxon>
        <taxon>Hyaloscyphaceae</taxon>
        <taxon>Hyaloscypha</taxon>
        <taxon>Hyaloscypha variabilis</taxon>
    </lineage>
</organism>
<proteinExistence type="predicted"/>
<evidence type="ECO:0000313" key="1">
    <source>
        <dbReference type="EMBL" id="PMD49061.1"/>
    </source>
</evidence>
<dbReference type="Gene3D" id="3.40.50.720">
    <property type="entry name" value="NAD(P)-binding Rossmann-like Domain"/>
    <property type="match status" value="1"/>
</dbReference>
<keyword evidence="2" id="KW-1185">Reference proteome</keyword>
<gene>
    <name evidence="1" type="ORF">L207DRAFT_575703</name>
</gene>
<evidence type="ECO:0000313" key="2">
    <source>
        <dbReference type="Proteomes" id="UP000235786"/>
    </source>
</evidence>
<sequence length="109" mass="12018">MSLHPGAILTDLPRHLGPEFVEGIMGNEGHVRIWKSLEQGAATTVIAAVGRQWEGRGGRYLEDCKEAKRGVDDGDGFGIGFVSQTYDPENEGRLWKDSLKIVGMEDDFE</sequence>
<dbReference type="EMBL" id="KZ613937">
    <property type="protein sequence ID" value="PMD49061.1"/>
    <property type="molecule type" value="Genomic_DNA"/>
</dbReference>